<keyword evidence="1" id="KW-0472">Membrane</keyword>
<feature type="transmembrane region" description="Helical" evidence="1">
    <location>
        <begin position="12"/>
        <end position="32"/>
    </location>
</feature>
<gene>
    <name evidence="2" type="ORF">HFP15_40335</name>
</gene>
<keyword evidence="1" id="KW-0812">Transmembrane</keyword>
<keyword evidence="1" id="KW-1133">Transmembrane helix</keyword>
<reference evidence="2 3" key="1">
    <citation type="submission" date="2020-04" db="EMBL/GenBank/DDBJ databases">
        <title>Novel species.</title>
        <authorList>
            <person name="Teo W.F.A."/>
            <person name="Lipun K."/>
            <person name="Srisuk N."/>
            <person name="Duangmal K."/>
        </authorList>
    </citation>
    <scope>NUCLEOTIDE SEQUENCE [LARGE SCALE GENOMIC DNA]</scope>
    <source>
        <strain evidence="2 3">K13G38</strain>
    </source>
</reference>
<keyword evidence="3" id="KW-1185">Reference proteome</keyword>
<evidence type="ECO:0000313" key="3">
    <source>
        <dbReference type="Proteomes" id="UP000715441"/>
    </source>
</evidence>
<sequence length="120" mass="11943">MLIRDDGDRGAVTVEAAIVLCGLTLVFGLLLAGGAAMFGQLRCADAASEAAKLISRGQRALAEQAVAEIAPNGARLAVTTEGSAVSVEVHAEPVGGLLPGIHLLGRAYAVLEAGVANAPG</sequence>
<dbReference type="EMBL" id="JAAXLS010000078">
    <property type="protein sequence ID" value="NKQ59111.1"/>
    <property type="molecule type" value="Genomic_DNA"/>
</dbReference>
<evidence type="ECO:0000313" key="2">
    <source>
        <dbReference type="EMBL" id="NKQ59111.1"/>
    </source>
</evidence>
<protein>
    <submittedName>
        <fullName evidence="2">Pilus assembly protein</fullName>
    </submittedName>
</protein>
<comment type="caution">
    <text evidence="2">The sequence shown here is derived from an EMBL/GenBank/DDBJ whole genome shotgun (WGS) entry which is preliminary data.</text>
</comment>
<dbReference type="Proteomes" id="UP000715441">
    <property type="component" value="Unassembled WGS sequence"/>
</dbReference>
<dbReference type="RefSeq" id="WP_168523576.1">
    <property type="nucleotide sequence ID" value="NZ_JAAXLS010000078.1"/>
</dbReference>
<dbReference type="NCBIfam" id="NF041390">
    <property type="entry name" value="TadE_Rv3655c"/>
    <property type="match status" value="1"/>
</dbReference>
<proteinExistence type="predicted"/>
<organism evidence="2 3">
    <name type="scientific">Amycolatopsis acididurans</name>
    <dbReference type="NCBI Taxonomy" id="2724524"/>
    <lineage>
        <taxon>Bacteria</taxon>
        <taxon>Bacillati</taxon>
        <taxon>Actinomycetota</taxon>
        <taxon>Actinomycetes</taxon>
        <taxon>Pseudonocardiales</taxon>
        <taxon>Pseudonocardiaceae</taxon>
        <taxon>Amycolatopsis</taxon>
    </lineage>
</organism>
<dbReference type="InterPro" id="IPR049790">
    <property type="entry name" value="Rv3655c/TadE"/>
</dbReference>
<evidence type="ECO:0000256" key="1">
    <source>
        <dbReference type="SAM" id="Phobius"/>
    </source>
</evidence>
<name>A0ABX1JIP9_9PSEU</name>
<accession>A0ABX1JIP9</accession>